<evidence type="ECO:0000313" key="2">
    <source>
        <dbReference type="Proteomes" id="UP001060215"/>
    </source>
</evidence>
<dbReference type="Proteomes" id="UP001060215">
    <property type="component" value="Chromosome 4"/>
</dbReference>
<proteinExistence type="predicted"/>
<reference evidence="1 2" key="1">
    <citation type="journal article" date="2022" name="Plant J.">
        <title>Chromosome-level genome of Camellia lanceoleosa provides a valuable resource for understanding genome evolution and self-incompatibility.</title>
        <authorList>
            <person name="Gong W."/>
            <person name="Xiao S."/>
            <person name="Wang L."/>
            <person name="Liao Z."/>
            <person name="Chang Y."/>
            <person name="Mo W."/>
            <person name="Hu G."/>
            <person name="Li W."/>
            <person name="Zhao G."/>
            <person name="Zhu H."/>
            <person name="Hu X."/>
            <person name="Ji K."/>
            <person name="Xiang X."/>
            <person name="Song Q."/>
            <person name="Yuan D."/>
            <person name="Jin S."/>
            <person name="Zhang L."/>
        </authorList>
    </citation>
    <scope>NUCLEOTIDE SEQUENCE [LARGE SCALE GENOMIC DNA]</scope>
    <source>
        <strain evidence="1">SQ_2022a</strain>
    </source>
</reference>
<organism evidence="1 2">
    <name type="scientific">Camellia lanceoleosa</name>
    <dbReference type="NCBI Taxonomy" id="1840588"/>
    <lineage>
        <taxon>Eukaryota</taxon>
        <taxon>Viridiplantae</taxon>
        <taxon>Streptophyta</taxon>
        <taxon>Embryophyta</taxon>
        <taxon>Tracheophyta</taxon>
        <taxon>Spermatophyta</taxon>
        <taxon>Magnoliopsida</taxon>
        <taxon>eudicotyledons</taxon>
        <taxon>Gunneridae</taxon>
        <taxon>Pentapetalae</taxon>
        <taxon>asterids</taxon>
        <taxon>Ericales</taxon>
        <taxon>Theaceae</taxon>
        <taxon>Camellia</taxon>
    </lineage>
</organism>
<evidence type="ECO:0000313" key="1">
    <source>
        <dbReference type="EMBL" id="KAI8016613.1"/>
    </source>
</evidence>
<keyword evidence="2" id="KW-1185">Reference proteome</keyword>
<gene>
    <name evidence="1" type="ORF">LOK49_LG05G00488</name>
</gene>
<comment type="caution">
    <text evidence="1">The sequence shown here is derived from an EMBL/GenBank/DDBJ whole genome shotgun (WGS) entry which is preliminary data.</text>
</comment>
<sequence>MTLGTILMCFLQKRDAKGEETLPDSSVSFYSSMVSMSKAEYTKYIVEPTHGESGVGGAMAMYGAFDAICSLAMGRLTSGLKSITLIVCAGAFIQLFVTSGVLGILYPLLIAAALGIGDGIFNTQLNALLGKLFKHDMEGAIAQLKVWQCVLIAVVFFVSPHVSLHAVLVVMHVAVCISVVREKAAIGERGMEMEKEKEGPVDGGGGGGGGCERERAMVKPEGEKRAQWSSWWIGNGGKEADGV</sequence>
<protein>
    <submittedName>
        <fullName evidence="1">UNC93-like protein 3</fullName>
    </submittedName>
</protein>
<name>A0ACC0HUK6_9ERIC</name>
<dbReference type="EMBL" id="CM045761">
    <property type="protein sequence ID" value="KAI8016613.1"/>
    <property type="molecule type" value="Genomic_DNA"/>
</dbReference>
<accession>A0ACC0HUK6</accession>